<organism evidence="2 3">
    <name type="scientific">Methylobacterium radiodurans</name>
    <dbReference type="NCBI Taxonomy" id="2202828"/>
    <lineage>
        <taxon>Bacteria</taxon>
        <taxon>Pseudomonadati</taxon>
        <taxon>Pseudomonadota</taxon>
        <taxon>Alphaproteobacteria</taxon>
        <taxon>Hyphomicrobiales</taxon>
        <taxon>Methylobacteriaceae</taxon>
        <taxon>Methylobacterium</taxon>
    </lineage>
</organism>
<evidence type="ECO:0000256" key="1">
    <source>
        <dbReference type="SAM" id="MobiDB-lite"/>
    </source>
</evidence>
<keyword evidence="3" id="KW-1185">Reference proteome</keyword>
<dbReference type="RefSeq" id="WP_109953874.1">
    <property type="nucleotide sequence ID" value="NZ_CP029551.1"/>
</dbReference>
<dbReference type="AlphaFoldDB" id="A0A2U8VY70"/>
<accession>A0A2U8VY70</accession>
<feature type="region of interest" description="Disordered" evidence="1">
    <location>
        <begin position="113"/>
        <end position="145"/>
    </location>
</feature>
<dbReference type="Proteomes" id="UP000246058">
    <property type="component" value="Chromosome"/>
</dbReference>
<protein>
    <submittedName>
        <fullName evidence="2">Uncharacterized protein</fullName>
    </submittedName>
</protein>
<dbReference type="KEGG" id="meti:DK427_25815"/>
<gene>
    <name evidence="2" type="ORF">DK427_25815</name>
</gene>
<name>A0A2U8VY70_9HYPH</name>
<evidence type="ECO:0000313" key="2">
    <source>
        <dbReference type="EMBL" id="AWN38719.1"/>
    </source>
</evidence>
<evidence type="ECO:0000313" key="3">
    <source>
        <dbReference type="Proteomes" id="UP000246058"/>
    </source>
</evidence>
<feature type="compositionally biased region" description="Basic residues" evidence="1">
    <location>
        <begin position="121"/>
        <end position="131"/>
    </location>
</feature>
<proteinExistence type="predicted"/>
<reference evidence="2 3" key="1">
    <citation type="submission" date="2018-05" db="EMBL/GenBank/DDBJ databases">
        <title>Complete Genome Sequence of Methylobacterium sp. 17Sr1-43.</title>
        <authorList>
            <person name="Srinivasan S."/>
        </authorList>
    </citation>
    <scope>NUCLEOTIDE SEQUENCE [LARGE SCALE GENOMIC DNA]</scope>
    <source>
        <strain evidence="2 3">17Sr1-43</strain>
    </source>
</reference>
<sequence>MYGRDLRTITIDEFHAPYLIEVIQAEMDRLKVIQDGHRDRWEKPEYARVRVLRNELHRVWSRLTNELYVMGPPSLEDVQFLEEHIQRVSTDVPRSAGNATAYRIERAKERAEREVREAERRAKRRPRRRSWRPPVVIDEQPSTGS</sequence>
<dbReference type="EMBL" id="CP029551">
    <property type="protein sequence ID" value="AWN38719.1"/>
    <property type="molecule type" value="Genomic_DNA"/>
</dbReference>